<dbReference type="InterPro" id="IPR001509">
    <property type="entry name" value="Epimerase_deHydtase"/>
</dbReference>
<reference evidence="4" key="2">
    <citation type="submission" date="2024-04" db="EMBL/GenBank/DDBJ databases">
        <authorList>
            <person name="Chen Y."/>
            <person name="Shah S."/>
            <person name="Dougan E. K."/>
            <person name="Thang M."/>
            <person name="Chan C."/>
        </authorList>
    </citation>
    <scope>NUCLEOTIDE SEQUENCE [LARGE SCALE GENOMIC DNA]</scope>
</reference>
<comment type="similarity">
    <text evidence="1">Belongs to the NAD(P)-dependent epimerase/dehydratase family.</text>
</comment>
<evidence type="ECO:0000313" key="3">
    <source>
        <dbReference type="EMBL" id="CAI3998198.1"/>
    </source>
</evidence>
<evidence type="ECO:0000313" key="6">
    <source>
        <dbReference type="Proteomes" id="UP001152797"/>
    </source>
</evidence>
<dbReference type="OrthoDB" id="16464at2759"/>
<organism evidence="3">
    <name type="scientific">Cladocopium goreaui</name>
    <dbReference type="NCBI Taxonomy" id="2562237"/>
    <lineage>
        <taxon>Eukaryota</taxon>
        <taxon>Sar</taxon>
        <taxon>Alveolata</taxon>
        <taxon>Dinophyceae</taxon>
        <taxon>Suessiales</taxon>
        <taxon>Symbiodiniaceae</taxon>
        <taxon>Cladocopium</taxon>
    </lineage>
</organism>
<dbReference type="PANTHER" id="PTHR43000">
    <property type="entry name" value="DTDP-D-GLUCOSE 4,6-DEHYDRATASE-RELATED"/>
    <property type="match status" value="1"/>
</dbReference>
<accession>A0A9P1CWG6</accession>
<dbReference type="Pfam" id="PF01370">
    <property type="entry name" value="Epimerase"/>
    <property type="match status" value="1"/>
</dbReference>
<evidence type="ECO:0000256" key="1">
    <source>
        <dbReference type="ARBA" id="ARBA00007637"/>
    </source>
</evidence>
<dbReference type="Gene3D" id="3.90.25.10">
    <property type="entry name" value="UDP-galactose 4-epimerase, domain 1"/>
    <property type="match status" value="1"/>
</dbReference>
<dbReference type="AlphaFoldDB" id="A0A9P1CWG6"/>
<dbReference type="InterPro" id="IPR036291">
    <property type="entry name" value="NAD(P)-bd_dom_sf"/>
</dbReference>
<proteinExistence type="inferred from homology"/>
<protein>
    <submittedName>
        <fullName evidence="5">dTDP-D-glucose 4,6-dehydratase</fullName>
    </submittedName>
</protein>
<gene>
    <name evidence="3" type="ORF">C1SCF055_LOCUS24515</name>
</gene>
<name>A0A9P1CWG6_9DINO</name>
<dbReference type="EMBL" id="CAMXCT020002446">
    <property type="protein sequence ID" value="CAL1151573.1"/>
    <property type="molecule type" value="Genomic_DNA"/>
</dbReference>
<keyword evidence="6" id="KW-1185">Reference proteome</keyword>
<dbReference type="EMBL" id="CAMXCT030002446">
    <property type="protein sequence ID" value="CAL4785510.1"/>
    <property type="molecule type" value="Genomic_DNA"/>
</dbReference>
<evidence type="ECO:0000259" key="2">
    <source>
        <dbReference type="Pfam" id="PF01370"/>
    </source>
</evidence>
<comment type="caution">
    <text evidence="3">The sequence shown here is derived from an EMBL/GenBank/DDBJ whole genome shotgun (WGS) entry which is preliminary data.</text>
</comment>
<dbReference type="Gene3D" id="3.40.50.720">
    <property type="entry name" value="NAD(P)-binding Rossmann-like Domain"/>
    <property type="match status" value="1"/>
</dbReference>
<reference evidence="3" key="1">
    <citation type="submission" date="2022-10" db="EMBL/GenBank/DDBJ databases">
        <authorList>
            <person name="Chen Y."/>
            <person name="Dougan E. K."/>
            <person name="Chan C."/>
            <person name="Rhodes N."/>
            <person name="Thang M."/>
        </authorList>
    </citation>
    <scope>NUCLEOTIDE SEQUENCE</scope>
</reference>
<feature type="domain" description="NAD-dependent epimerase/dehydratase" evidence="2">
    <location>
        <begin position="2"/>
        <end position="104"/>
    </location>
</feature>
<dbReference type="EMBL" id="CAMXCT010002446">
    <property type="protein sequence ID" value="CAI3998198.1"/>
    <property type="molecule type" value="Genomic_DNA"/>
</dbReference>
<evidence type="ECO:0000313" key="5">
    <source>
        <dbReference type="EMBL" id="CAL4785510.1"/>
    </source>
</evidence>
<dbReference type="Proteomes" id="UP001152797">
    <property type="component" value="Unassembled WGS sequence"/>
</dbReference>
<evidence type="ECO:0000313" key="4">
    <source>
        <dbReference type="EMBL" id="CAL1151573.1"/>
    </source>
</evidence>
<sequence>MDPFRPGNPYSGSKAAAECVVRGYMESFGRQLPILVVRPNNIYGPRQFPEKLIPKFIYRLQRKQELPLHGGGKARRSFLFVEDAAEAFDLVLRKGKPGEAYNIGAEPGSTKSVLEVAKALMPYFDIDVQRDAEKHLKVVADRVKNDASYDVHSWKIRNLGWKPTVNFQDGLRRTVEWYRQNPDHWTSVEEALLPDNGGMKRAAL</sequence>
<dbReference type="SUPFAM" id="SSF51735">
    <property type="entry name" value="NAD(P)-binding Rossmann-fold domains"/>
    <property type="match status" value="1"/>
</dbReference>